<gene>
    <name evidence="11" type="ORF">E8K88_08700</name>
</gene>
<evidence type="ECO:0000313" key="12">
    <source>
        <dbReference type="Proteomes" id="UP000306236"/>
    </source>
</evidence>
<dbReference type="InterPro" id="IPR010920">
    <property type="entry name" value="LSM_dom_sf"/>
</dbReference>
<evidence type="ECO:0000256" key="6">
    <source>
        <dbReference type="ARBA" id="ARBA00023136"/>
    </source>
</evidence>
<comment type="caution">
    <text evidence="11">The sequence shown here is derived from an EMBL/GenBank/DDBJ whole genome shotgun (WGS) entry which is preliminary data.</text>
</comment>
<keyword evidence="5 8" id="KW-1133">Transmembrane helix</keyword>
<evidence type="ECO:0000256" key="7">
    <source>
        <dbReference type="SAM" id="MobiDB-lite"/>
    </source>
</evidence>
<comment type="subcellular location">
    <subcellularLocation>
        <location evidence="1">Cell membrane</location>
        <topology evidence="1">Multi-pass membrane protein</topology>
    </subcellularLocation>
</comment>
<keyword evidence="12" id="KW-1185">Reference proteome</keyword>
<proteinExistence type="inferred from homology"/>
<dbReference type="Pfam" id="PF00924">
    <property type="entry name" value="MS_channel_2nd"/>
    <property type="match status" value="1"/>
</dbReference>
<protein>
    <submittedName>
        <fullName evidence="11">Mechanosensitive ion channel</fullName>
    </submittedName>
</protein>
<reference evidence="11 12" key="1">
    <citation type="submission" date="2019-04" db="EMBL/GenBank/DDBJ databases">
        <title>Lampropedia sp YIM MLB12 draf genome.</title>
        <authorList>
            <person name="Wang Y.-X."/>
        </authorList>
    </citation>
    <scope>NUCLEOTIDE SEQUENCE [LARGE SCALE GENOMIC DNA]</scope>
    <source>
        <strain evidence="11 12">YIM MLB12</strain>
    </source>
</reference>
<dbReference type="SUPFAM" id="SSF82861">
    <property type="entry name" value="Mechanosensitive channel protein MscS (YggB), transmembrane region"/>
    <property type="match status" value="1"/>
</dbReference>
<dbReference type="InterPro" id="IPR049278">
    <property type="entry name" value="MS_channel_C"/>
</dbReference>
<dbReference type="SUPFAM" id="SSF82689">
    <property type="entry name" value="Mechanosensitive channel protein MscS (YggB), C-terminal domain"/>
    <property type="match status" value="1"/>
</dbReference>
<evidence type="ECO:0000313" key="11">
    <source>
        <dbReference type="EMBL" id="THJ33729.1"/>
    </source>
</evidence>
<feature type="transmembrane region" description="Helical" evidence="8">
    <location>
        <begin position="229"/>
        <end position="247"/>
    </location>
</feature>
<feature type="transmembrane region" description="Helical" evidence="8">
    <location>
        <begin position="80"/>
        <end position="101"/>
    </location>
</feature>
<dbReference type="PANTHER" id="PTHR30347:SF1">
    <property type="entry name" value="MECHANOSENSITIVE CHANNEL MSCK"/>
    <property type="match status" value="1"/>
</dbReference>
<dbReference type="PANTHER" id="PTHR30347">
    <property type="entry name" value="POTASSIUM CHANNEL RELATED"/>
    <property type="match status" value="1"/>
</dbReference>
<feature type="domain" description="Mechanosensitive ion channel MscS C-terminal" evidence="10">
    <location>
        <begin position="347"/>
        <end position="430"/>
    </location>
</feature>
<dbReference type="Gene3D" id="3.30.70.100">
    <property type="match status" value="1"/>
</dbReference>
<dbReference type="Pfam" id="PF21082">
    <property type="entry name" value="MS_channel_3rd"/>
    <property type="match status" value="1"/>
</dbReference>
<evidence type="ECO:0000259" key="9">
    <source>
        <dbReference type="Pfam" id="PF00924"/>
    </source>
</evidence>
<feature type="region of interest" description="Disordered" evidence="7">
    <location>
        <begin position="450"/>
        <end position="472"/>
    </location>
</feature>
<dbReference type="InterPro" id="IPR011066">
    <property type="entry name" value="MscS_channel_C_sf"/>
</dbReference>
<evidence type="ECO:0000256" key="2">
    <source>
        <dbReference type="ARBA" id="ARBA00008017"/>
    </source>
</evidence>
<name>A0A4S5BNA1_9BURK</name>
<sequence length="472" mass="50150">MSDPIAVPAAVAVDAPIPLLGEGLAETSLKDWFAQFSGPQVLLELGVIVLVIALVWWGLRSLRSALRYDNPDSVLFGSKLVDGALFPLLSLLTLSVCRAALAPYQNGLLLSLAIPIFTSLLLIRVGVKVLKVAFPGKRWVEPVARSFSWLIWMCVVLWIIGLGQTLLNSLEAIQWGIGGKQVSVLRLLESVLTAGLFLLGSLWLSSALEKKLMASATTTHLPGRKGFTTALRAVLMFIGLLVAMNMAGIDLTALSVFGGALGVGIGLGLQRLAANYVSGFVLFTERAIRVGDSIKVGGFEGTVVEMSGRYTAIQASNGRQAIVPHEMLTGTLVEKVSQSAPRALQTIAITVHSSNDPSLVRRLLAESAQAQPRVLSTPAPVANLVNVSQTGFDFILNYYIGDLSAGGTEGLRSAINMAILTAFEQHTIRIAAPQTNLNWQDVNAWLSQVKQGPSPQSMVPGAPEGAASEPGK</sequence>
<evidence type="ECO:0000256" key="3">
    <source>
        <dbReference type="ARBA" id="ARBA00022475"/>
    </source>
</evidence>
<feature type="transmembrane region" description="Helical" evidence="8">
    <location>
        <begin position="147"/>
        <end position="167"/>
    </location>
</feature>
<dbReference type="InterPro" id="IPR011014">
    <property type="entry name" value="MscS_channel_TM-2"/>
</dbReference>
<dbReference type="InterPro" id="IPR006685">
    <property type="entry name" value="MscS_channel_2nd"/>
</dbReference>
<dbReference type="Gene3D" id="2.30.30.60">
    <property type="match status" value="1"/>
</dbReference>
<evidence type="ECO:0000256" key="4">
    <source>
        <dbReference type="ARBA" id="ARBA00022692"/>
    </source>
</evidence>
<dbReference type="OrthoDB" id="9809206at2"/>
<evidence type="ECO:0000256" key="1">
    <source>
        <dbReference type="ARBA" id="ARBA00004651"/>
    </source>
</evidence>
<organism evidence="11 12">
    <name type="scientific">Lampropedia aestuarii</name>
    <dbReference type="NCBI Taxonomy" id="2562762"/>
    <lineage>
        <taxon>Bacteria</taxon>
        <taxon>Pseudomonadati</taxon>
        <taxon>Pseudomonadota</taxon>
        <taxon>Betaproteobacteria</taxon>
        <taxon>Burkholderiales</taxon>
        <taxon>Comamonadaceae</taxon>
        <taxon>Lampropedia</taxon>
    </lineage>
</organism>
<dbReference type="InterPro" id="IPR052702">
    <property type="entry name" value="MscS-like_channel"/>
</dbReference>
<evidence type="ECO:0000256" key="5">
    <source>
        <dbReference type="ARBA" id="ARBA00022989"/>
    </source>
</evidence>
<feature type="transmembrane region" description="Helical" evidence="8">
    <location>
        <begin position="107"/>
        <end position="127"/>
    </location>
</feature>
<comment type="similarity">
    <text evidence="2">Belongs to the MscS (TC 1.A.23) family.</text>
</comment>
<keyword evidence="4 8" id="KW-0812">Transmembrane</keyword>
<dbReference type="SUPFAM" id="SSF50182">
    <property type="entry name" value="Sm-like ribonucleoproteins"/>
    <property type="match status" value="1"/>
</dbReference>
<dbReference type="Gene3D" id="1.10.287.1260">
    <property type="match status" value="1"/>
</dbReference>
<dbReference type="GO" id="GO:0008381">
    <property type="term" value="F:mechanosensitive monoatomic ion channel activity"/>
    <property type="evidence" value="ECO:0007669"/>
    <property type="project" value="UniProtKB-ARBA"/>
</dbReference>
<accession>A0A4S5BNA1</accession>
<dbReference type="AlphaFoldDB" id="A0A4S5BNA1"/>
<dbReference type="GO" id="GO:0005886">
    <property type="term" value="C:plasma membrane"/>
    <property type="evidence" value="ECO:0007669"/>
    <property type="project" value="UniProtKB-SubCell"/>
</dbReference>
<dbReference type="InterPro" id="IPR023408">
    <property type="entry name" value="MscS_beta-dom_sf"/>
</dbReference>
<dbReference type="RefSeq" id="WP_136406264.1">
    <property type="nucleotide sequence ID" value="NZ_SSWX01000009.1"/>
</dbReference>
<feature type="transmembrane region" description="Helical" evidence="8">
    <location>
        <begin position="187"/>
        <end position="208"/>
    </location>
</feature>
<evidence type="ECO:0000256" key="8">
    <source>
        <dbReference type="SAM" id="Phobius"/>
    </source>
</evidence>
<evidence type="ECO:0000259" key="10">
    <source>
        <dbReference type="Pfam" id="PF21082"/>
    </source>
</evidence>
<keyword evidence="3" id="KW-1003">Cell membrane</keyword>
<keyword evidence="6 8" id="KW-0472">Membrane</keyword>
<dbReference type="Proteomes" id="UP000306236">
    <property type="component" value="Unassembled WGS sequence"/>
</dbReference>
<feature type="domain" description="Mechanosensitive ion channel MscS" evidence="9">
    <location>
        <begin position="273"/>
        <end position="332"/>
    </location>
</feature>
<dbReference type="EMBL" id="SSWX01000009">
    <property type="protein sequence ID" value="THJ33729.1"/>
    <property type="molecule type" value="Genomic_DNA"/>
</dbReference>
<feature type="transmembrane region" description="Helical" evidence="8">
    <location>
        <begin position="41"/>
        <end position="59"/>
    </location>
</feature>